<proteinExistence type="inferred from homology"/>
<evidence type="ECO:0000313" key="3">
    <source>
        <dbReference type="EMBL" id="SDJ84511.1"/>
    </source>
</evidence>
<dbReference type="PRINTS" id="PR00081">
    <property type="entry name" value="GDHRDH"/>
</dbReference>
<dbReference type="CDD" id="cd05233">
    <property type="entry name" value="SDR_c"/>
    <property type="match status" value="1"/>
</dbReference>
<comment type="similarity">
    <text evidence="1">Belongs to the short-chain dehydrogenases/reductases (SDR) family.</text>
</comment>
<dbReference type="InterPro" id="IPR002347">
    <property type="entry name" value="SDR_fam"/>
</dbReference>
<dbReference type="Pfam" id="PF00106">
    <property type="entry name" value="adh_short"/>
    <property type="match status" value="1"/>
</dbReference>
<keyword evidence="4" id="KW-1185">Reference proteome</keyword>
<name>A0A1G8X224_9GAMM</name>
<dbReference type="PANTHER" id="PTHR44196">
    <property type="entry name" value="DEHYDROGENASE/REDUCTASE SDR FAMILY MEMBER 7B"/>
    <property type="match status" value="1"/>
</dbReference>
<gene>
    <name evidence="3" type="ORF">SAMN04488540_11462</name>
</gene>
<organism evidence="3 4">
    <name type="scientific">Ferrimonas sediminum</name>
    <dbReference type="NCBI Taxonomy" id="718193"/>
    <lineage>
        <taxon>Bacteria</taxon>
        <taxon>Pseudomonadati</taxon>
        <taxon>Pseudomonadota</taxon>
        <taxon>Gammaproteobacteria</taxon>
        <taxon>Alteromonadales</taxon>
        <taxon>Ferrimonadaceae</taxon>
        <taxon>Ferrimonas</taxon>
    </lineage>
</organism>
<evidence type="ECO:0000313" key="4">
    <source>
        <dbReference type="Proteomes" id="UP000199527"/>
    </source>
</evidence>
<evidence type="ECO:0000256" key="1">
    <source>
        <dbReference type="ARBA" id="ARBA00006484"/>
    </source>
</evidence>
<dbReference type="PROSITE" id="PS00061">
    <property type="entry name" value="ADH_SHORT"/>
    <property type="match status" value="1"/>
</dbReference>
<dbReference type="AlphaFoldDB" id="A0A1G8X224"/>
<protein>
    <submittedName>
        <fullName evidence="3">Short-chain dehydrogenase</fullName>
    </submittedName>
</protein>
<dbReference type="Gene3D" id="3.40.50.720">
    <property type="entry name" value="NAD(P)-binding Rossmann-like Domain"/>
    <property type="match status" value="1"/>
</dbReference>
<reference evidence="4" key="1">
    <citation type="submission" date="2016-10" db="EMBL/GenBank/DDBJ databases">
        <authorList>
            <person name="Varghese N."/>
            <person name="Submissions S."/>
        </authorList>
    </citation>
    <scope>NUCLEOTIDE SEQUENCE [LARGE SCALE GENOMIC DNA]</scope>
    <source>
        <strain evidence="4">DSM 23317</strain>
    </source>
</reference>
<evidence type="ECO:0000256" key="2">
    <source>
        <dbReference type="ARBA" id="ARBA00023002"/>
    </source>
</evidence>
<dbReference type="GO" id="GO:0016491">
    <property type="term" value="F:oxidoreductase activity"/>
    <property type="evidence" value="ECO:0007669"/>
    <property type="project" value="UniProtKB-KW"/>
</dbReference>
<dbReference type="InterPro" id="IPR020904">
    <property type="entry name" value="Sc_DH/Rdtase_CS"/>
</dbReference>
<dbReference type="OrthoDB" id="4690547at2"/>
<dbReference type="InterPro" id="IPR036291">
    <property type="entry name" value="NAD(P)-bd_dom_sf"/>
</dbReference>
<sequence>MDVLLTGASGGLGIELAKAFAKRGARLWLLDRDPAALEQLNQQLGGSHQLLAGDLTDRDTLARLEALCQQQQPQFAWVLNNAGVASGGLFESLPDSEWQRCLDINLMASVRLSRLVSPFLGKGSYLINIVSMAAVANAPYMAAYNVSKAALLSLSETLRFEWRPRGIQVSAVCPAFFQTPLLDSLNAQGKAIAAPAGKMMQRSELSAADVADYLIEHAIAGEFLILPHKKSRQAWRVKRWLPNLFFKQVLQQTVKGH</sequence>
<accession>A0A1G8X224</accession>
<dbReference type="PANTHER" id="PTHR44196:SF1">
    <property type="entry name" value="DEHYDROGENASE_REDUCTASE SDR FAMILY MEMBER 7B"/>
    <property type="match status" value="1"/>
</dbReference>
<dbReference type="GO" id="GO:0016020">
    <property type="term" value="C:membrane"/>
    <property type="evidence" value="ECO:0007669"/>
    <property type="project" value="TreeGrafter"/>
</dbReference>
<dbReference type="RefSeq" id="WP_090366774.1">
    <property type="nucleotide sequence ID" value="NZ_FNEM01000014.1"/>
</dbReference>
<keyword evidence="2" id="KW-0560">Oxidoreductase</keyword>
<dbReference type="Proteomes" id="UP000199527">
    <property type="component" value="Unassembled WGS sequence"/>
</dbReference>
<dbReference type="SUPFAM" id="SSF51735">
    <property type="entry name" value="NAD(P)-binding Rossmann-fold domains"/>
    <property type="match status" value="1"/>
</dbReference>
<dbReference type="EMBL" id="FNEM01000014">
    <property type="protein sequence ID" value="SDJ84511.1"/>
    <property type="molecule type" value="Genomic_DNA"/>
</dbReference>